<dbReference type="PANTHER" id="PTHR32347">
    <property type="entry name" value="EFFLUX SYSTEM COMPONENT YKNX-RELATED"/>
    <property type="match status" value="1"/>
</dbReference>
<dbReference type="PANTHER" id="PTHR32347:SF23">
    <property type="entry name" value="BLL5650 PROTEIN"/>
    <property type="match status" value="1"/>
</dbReference>
<feature type="compositionally biased region" description="Low complexity" evidence="3">
    <location>
        <begin position="266"/>
        <end position="281"/>
    </location>
</feature>
<feature type="compositionally biased region" description="Low complexity" evidence="3">
    <location>
        <begin position="242"/>
        <end position="253"/>
    </location>
</feature>
<evidence type="ECO:0000256" key="3">
    <source>
        <dbReference type="SAM" id="MobiDB-lite"/>
    </source>
</evidence>
<dbReference type="PATRIC" id="fig|1280514.3.peg.4446"/>
<organism evidence="4 5">
    <name type="scientific">Acidithrix ferrooxidans</name>
    <dbReference type="NCBI Taxonomy" id="1280514"/>
    <lineage>
        <taxon>Bacteria</taxon>
        <taxon>Bacillati</taxon>
        <taxon>Actinomycetota</taxon>
        <taxon>Acidimicrobiia</taxon>
        <taxon>Acidimicrobiales</taxon>
        <taxon>Acidimicrobiaceae</taxon>
        <taxon>Acidithrix</taxon>
    </lineage>
</organism>
<keyword evidence="2" id="KW-0175">Coiled coil</keyword>
<dbReference type="RefSeq" id="WP_052606969.1">
    <property type="nucleotide sequence ID" value="NZ_JXYS01000117.1"/>
</dbReference>
<feature type="compositionally biased region" description="Low complexity" evidence="3">
    <location>
        <begin position="198"/>
        <end position="229"/>
    </location>
</feature>
<name>A0A0D8HD84_9ACTN</name>
<evidence type="ECO:0000313" key="4">
    <source>
        <dbReference type="EMBL" id="KJF15839.1"/>
    </source>
</evidence>
<keyword evidence="5" id="KW-1185">Reference proteome</keyword>
<gene>
    <name evidence="4" type="primary">yknX</name>
    <name evidence="4" type="ORF">AXFE_33220</name>
</gene>
<feature type="region of interest" description="Disordered" evidence="3">
    <location>
        <begin position="198"/>
        <end position="281"/>
    </location>
</feature>
<dbReference type="Proteomes" id="UP000032360">
    <property type="component" value="Unassembled WGS sequence"/>
</dbReference>
<dbReference type="OrthoDB" id="5197506at2"/>
<feature type="region of interest" description="Disordered" evidence="3">
    <location>
        <begin position="306"/>
        <end position="336"/>
    </location>
</feature>
<protein>
    <submittedName>
        <fullName evidence="4">Putative efflux system component YknX</fullName>
    </submittedName>
</protein>
<dbReference type="Gene3D" id="1.10.287.470">
    <property type="entry name" value="Helix hairpin bin"/>
    <property type="match status" value="1"/>
</dbReference>
<dbReference type="Gene3D" id="2.40.30.170">
    <property type="match status" value="1"/>
</dbReference>
<dbReference type="InterPro" id="IPR050465">
    <property type="entry name" value="UPF0194_transport"/>
</dbReference>
<reference evidence="4 5" key="1">
    <citation type="submission" date="2015-01" db="EMBL/GenBank/DDBJ databases">
        <title>Draft genome of the acidophilic iron oxidizer Acidithrix ferrooxidans strain Py-F3.</title>
        <authorList>
            <person name="Poehlein A."/>
            <person name="Eisen S."/>
            <person name="Schloemann M."/>
            <person name="Johnson B.D."/>
            <person name="Daniel R."/>
            <person name="Muehling M."/>
        </authorList>
    </citation>
    <scope>NUCLEOTIDE SEQUENCE [LARGE SCALE GENOMIC DNA]</scope>
    <source>
        <strain evidence="4 5">Py-F3</strain>
    </source>
</reference>
<evidence type="ECO:0000256" key="1">
    <source>
        <dbReference type="ARBA" id="ARBA00004196"/>
    </source>
</evidence>
<dbReference type="AlphaFoldDB" id="A0A0D8HD84"/>
<dbReference type="EMBL" id="JXYS01000117">
    <property type="protein sequence ID" value="KJF15839.1"/>
    <property type="molecule type" value="Genomic_DNA"/>
</dbReference>
<proteinExistence type="predicted"/>
<evidence type="ECO:0000313" key="5">
    <source>
        <dbReference type="Proteomes" id="UP000032360"/>
    </source>
</evidence>
<dbReference type="Gene3D" id="2.40.420.20">
    <property type="match status" value="1"/>
</dbReference>
<comment type="subcellular location">
    <subcellularLocation>
        <location evidence="1">Cell envelope</location>
    </subcellularLocation>
</comment>
<accession>A0A0D8HD84</accession>
<dbReference type="STRING" id="1280514.AXFE_33220"/>
<dbReference type="GO" id="GO:0030313">
    <property type="term" value="C:cell envelope"/>
    <property type="evidence" value="ECO:0007669"/>
    <property type="project" value="UniProtKB-SubCell"/>
</dbReference>
<evidence type="ECO:0000256" key="2">
    <source>
        <dbReference type="ARBA" id="ARBA00023054"/>
    </source>
</evidence>
<sequence length="585" mass="58750">MVDSNFGALQRQQNLEAFDFDLQSQKKRKRFPSWATPFRVIATLVVGGGAVYAYSYSRGTKASYRISYANVGTAQQLLASSGTISPSSLSTIDFAVAGTVASVSVTVGQSVQAGQTLATLDSSSLNATLQAANSSLALAQLKLANDIASQNTTTTTTSTTVISTGPSPVLQTQNTLNIAESNLSLALSLVSSLCNSSTSTTATSSTSTTVLSPSAATTTTSTTTPATVTFHRHGHRRSPVPTTSSTTTTTTTTIATKNQPLMGGQSSSSSATSPTTCASALSSAGNDLSQVTSLTSQLTKAISASTVPKAATSNQGQSNTNNRGQSFSSNPATPTQVAVDEAKVSLAQANVADATAQLSLATLTSPIAGTVASIGVGIDSSVRAASSSSEFVIIGGSNDYTATFSASPSQLPMIHLGSKATVTPDMTMVPVAGTVTAIGAANTSASATTYPVTITFAANNLNHLSGGQASITMDLASAAHVLTVPTSAVTTNGLLHYVKVLKGSSIKNVTVEIGVVGSIYTQILSGLTPGEPVVLANNSLAIPATSTLTTRFGALRALGGGRALGGRGLGGRGLGGAKAARNSAG</sequence>
<dbReference type="SUPFAM" id="SSF111369">
    <property type="entry name" value="HlyD-like secretion proteins"/>
    <property type="match status" value="1"/>
</dbReference>
<comment type="caution">
    <text evidence="4">The sequence shown here is derived from an EMBL/GenBank/DDBJ whole genome shotgun (WGS) entry which is preliminary data.</text>
</comment>
<dbReference type="Gene3D" id="2.40.50.100">
    <property type="match status" value="2"/>
</dbReference>